<protein>
    <recommendedName>
        <fullName evidence="2">Deoxyribonuclease NucA/NucB domain-containing protein</fullName>
    </recommendedName>
</protein>
<dbReference type="EMBL" id="KZ293481">
    <property type="protein sequence ID" value="PBK60878.1"/>
    <property type="molecule type" value="Genomic_DNA"/>
</dbReference>
<keyword evidence="4" id="KW-1185">Reference proteome</keyword>
<evidence type="ECO:0000259" key="2">
    <source>
        <dbReference type="Pfam" id="PF14040"/>
    </source>
</evidence>
<dbReference type="AlphaFoldDB" id="A0A2H3B4F0"/>
<dbReference type="Proteomes" id="UP000218334">
    <property type="component" value="Unassembled WGS sequence"/>
</dbReference>
<feature type="domain" description="Deoxyribonuclease NucA/NucB" evidence="2">
    <location>
        <begin position="26"/>
        <end position="68"/>
    </location>
</feature>
<evidence type="ECO:0000313" key="4">
    <source>
        <dbReference type="Proteomes" id="UP000218334"/>
    </source>
</evidence>
<evidence type="ECO:0000256" key="1">
    <source>
        <dbReference type="SAM" id="MobiDB-lite"/>
    </source>
</evidence>
<dbReference type="InterPro" id="IPR029476">
    <property type="entry name" value="DNase_NucA_NucB"/>
</dbReference>
<organism evidence="3 4">
    <name type="scientific">Armillaria solidipes</name>
    <dbReference type="NCBI Taxonomy" id="1076256"/>
    <lineage>
        <taxon>Eukaryota</taxon>
        <taxon>Fungi</taxon>
        <taxon>Dikarya</taxon>
        <taxon>Basidiomycota</taxon>
        <taxon>Agaricomycotina</taxon>
        <taxon>Agaricomycetes</taxon>
        <taxon>Agaricomycetidae</taxon>
        <taxon>Agaricales</taxon>
        <taxon>Marasmiineae</taxon>
        <taxon>Physalacriaceae</taxon>
        <taxon>Armillaria</taxon>
    </lineage>
</organism>
<dbReference type="Pfam" id="PF14040">
    <property type="entry name" value="DNase_NucA_NucB"/>
    <property type="match status" value="1"/>
</dbReference>
<accession>A0A2H3B4F0</accession>
<reference evidence="4" key="1">
    <citation type="journal article" date="2017" name="Nat. Ecol. Evol.">
        <title>Genome expansion and lineage-specific genetic innovations in the forest pathogenic fungi Armillaria.</title>
        <authorList>
            <person name="Sipos G."/>
            <person name="Prasanna A.N."/>
            <person name="Walter M.C."/>
            <person name="O'Connor E."/>
            <person name="Balint B."/>
            <person name="Krizsan K."/>
            <person name="Kiss B."/>
            <person name="Hess J."/>
            <person name="Varga T."/>
            <person name="Slot J."/>
            <person name="Riley R."/>
            <person name="Boka B."/>
            <person name="Rigling D."/>
            <person name="Barry K."/>
            <person name="Lee J."/>
            <person name="Mihaltcheva S."/>
            <person name="LaButti K."/>
            <person name="Lipzen A."/>
            <person name="Waldron R."/>
            <person name="Moloney N.M."/>
            <person name="Sperisen C."/>
            <person name="Kredics L."/>
            <person name="Vagvoelgyi C."/>
            <person name="Patrignani A."/>
            <person name="Fitzpatrick D."/>
            <person name="Nagy I."/>
            <person name="Doyle S."/>
            <person name="Anderson J.B."/>
            <person name="Grigoriev I.V."/>
            <person name="Gueldener U."/>
            <person name="Muensterkoetter M."/>
            <person name="Nagy L.G."/>
        </authorList>
    </citation>
    <scope>NUCLEOTIDE SEQUENCE [LARGE SCALE GENOMIC DNA]</scope>
    <source>
        <strain evidence="4">28-4</strain>
    </source>
</reference>
<feature type="region of interest" description="Disordered" evidence="1">
    <location>
        <begin position="183"/>
        <end position="258"/>
    </location>
</feature>
<evidence type="ECO:0000313" key="3">
    <source>
        <dbReference type="EMBL" id="PBK60878.1"/>
    </source>
</evidence>
<name>A0A2H3B4F0_9AGAR</name>
<gene>
    <name evidence="3" type="ORF">ARMSODRAFT_680555</name>
</gene>
<feature type="compositionally biased region" description="Polar residues" evidence="1">
    <location>
        <begin position="211"/>
        <end position="234"/>
    </location>
</feature>
<proteinExistence type="predicted"/>
<sequence>MNIHTQPLVSVSLQCAIRLYLLIPEEGATSQSPAVLRCIPEKENSSGGQQLSQFFGNSGTALGDTFDVGFIWGEPVVNNMGQQVLNPPIPAAMMQICYGQYPVNDGREFRMILTTQLSRRFTSVFRRETSELREVTAERKSAVVEPIWLRTARNLTVMVYGDIKLRTPVWSSLHDGEDEVVRIIDSSDPDYPPKLSTKTTGSESGGGQSTKATGGKSTKMTGATLTGPAKSTATKARATGTKSIAKPTKPAANGQTKA</sequence>